<keyword evidence="4" id="KW-0862">Zinc</keyword>
<evidence type="ECO:0000313" key="9">
    <source>
        <dbReference type="Proteomes" id="UP000039865"/>
    </source>
</evidence>
<dbReference type="SUPFAM" id="SSF52540">
    <property type="entry name" value="P-loop containing nucleoside triphosphate hydrolases"/>
    <property type="match status" value="3"/>
</dbReference>
<evidence type="ECO:0000313" key="8">
    <source>
        <dbReference type="EMBL" id="CDW78789.1"/>
    </source>
</evidence>
<evidence type="ECO:0000256" key="3">
    <source>
        <dbReference type="ARBA" id="ARBA00022771"/>
    </source>
</evidence>
<keyword evidence="9" id="KW-1185">Reference proteome</keyword>
<name>A0A078A985_STYLE</name>
<dbReference type="Gene3D" id="3.40.50.300">
    <property type="entry name" value="P-loop containing nucleotide triphosphate hydrolases"/>
    <property type="match status" value="4"/>
</dbReference>
<dbReference type="CDD" id="cd18808">
    <property type="entry name" value="SF1_C_Upf1"/>
    <property type="match status" value="1"/>
</dbReference>
<feature type="coiled-coil region" evidence="5">
    <location>
        <begin position="1459"/>
        <end position="1486"/>
    </location>
</feature>
<dbReference type="OrthoDB" id="392140at2759"/>
<dbReference type="Pfam" id="PF13087">
    <property type="entry name" value="AAA_12"/>
    <property type="match status" value="1"/>
</dbReference>
<keyword evidence="2" id="KW-0677">Repeat</keyword>
<evidence type="ECO:0000259" key="7">
    <source>
        <dbReference type="SMART" id="SM00438"/>
    </source>
</evidence>
<feature type="domain" description="NF-X1-type" evidence="7">
    <location>
        <begin position="2140"/>
        <end position="2159"/>
    </location>
</feature>
<evidence type="ECO:0000256" key="5">
    <source>
        <dbReference type="SAM" id="Coils"/>
    </source>
</evidence>
<feature type="region of interest" description="Disordered" evidence="6">
    <location>
        <begin position="1217"/>
        <end position="1236"/>
    </location>
</feature>
<feature type="region of interest" description="Disordered" evidence="6">
    <location>
        <begin position="475"/>
        <end position="494"/>
    </location>
</feature>
<dbReference type="FunFam" id="3.40.50.300:FF:001366">
    <property type="entry name" value="ATP binding protein, putative"/>
    <property type="match status" value="1"/>
</dbReference>
<feature type="domain" description="NF-X1-type" evidence="7">
    <location>
        <begin position="2085"/>
        <end position="2105"/>
    </location>
</feature>
<feature type="domain" description="NF-X1-type" evidence="7">
    <location>
        <begin position="2283"/>
        <end position="2302"/>
    </location>
</feature>
<reference evidence="8 9" key="1">
    <citation type="submission" date="2014-06" db="EMBL/GenBank/DDBJ databases">
        <authorList>
            <person name="Swart Estienne"/>
        </authorList>
    </citation>
    <scope>NUCLEOTIDE SEQUENCE [LARGE SCALE GENOMIC DNA]</scope>
    <source>
        <strain evidence="8 9">130c</strain>
    </source>
</reference>
<dbReference type="CDD" id="cd06008">
    <property type="entry name" value="NF-X1-zinc-finger"/>
    <property type="match status" value="1"/>
</dbReference>
<dbReference type="InterPro" id="IPR047187">
    <property type="entry name" value="SF1_C_Upf1"/>
</dbReference>
<dbReference type="InterPro" id="IPR057373">
    <property type="entry name" value="ZNFX1"/>
</dbReference>
<protein>
    <submittedName>
        <fullName evidence="8">Nfx1-type zinc finger-containing protein 1-like</fullName>
    </submittedName>
</protein>
<dbReference type="InParanoid" id="A0A078A985"/>
<dbReference type="SMART" id="SM00438">
    <property type="entry name" value="ZnF_NFX"/>
    <property type="match status" value="6"/>
</dbReference>
<feature type="coiled-coil region" evidence="5">
    <location>
        <begin position="259"/>
        <end position="293"/>
    </location>
</feature>
<gene>
    <name evidence="8" type="primary">Contig589.g661</name>
    <name evidence="8" type="ORF">STYLEM_7773</name>
</gene>
<dbReference type="GO" id="GO:0004386">
    <property type="term" value="F:helicase activity"/>
    <property type="evidence" value="ECO:0007669"/>
    <property type="project" value="InterPro"/>
</dbReference>
<keyword evidence="5" id="KW-0175">Coiled coil</keyword>
<dbReference type="InterPro" id="IPR045055">
    <property type="entry name" value="DNA2/NAM7-like"/>
</dbReference>
<keyword evidence="3" id="KW-0863">Zinc-finger</keyword>
<evidence type="ECO:0000256" key="6">
    <source>
        <dbReference type="SAM" id="MobiDB-lite"/>
    </source>
</evidence>
<dbReference type="InterPro" id="IPR000967">
    <property type="entry name" value="Znf_NFX1"/>
</dbReference>
<dbReference type="Pfam" id="PF25396">
    <property type="entry name" value="ZNFX1"/>
    <property type="match status" value="2"/>
</dbReference>
<sequence>MERKFKAKQVQINEHLMFRHGDSDDDEDFEEFQQTQIGWRSYQTSQLSALQQLQQTIKTQEERAQAQNNQQLKVHKYEEEQKFQQNQRPIFNASGLSQIQTQMGSNNYVRSDQAQNTARVYPLTNKYLQDLLQDNATNFSTQSFILFIRILSKLLQDNQIKQTELNIISQIIISSRFFQKLGTDYVQEVINTKQSHHFQQRLDEITIILDVIDRLADKFRTLIGKLPIPSFSQLIRVDIEVAQQGISLAYQYDRQVVILQEKVLKLDQKRIQIMQANNEEKQKSEQARQYQQMSRFNKEEDYKMQPPDDFQNIDVVPSTFELMTESTPFLRAMPQNGVFKDSHDYLDVVYRLLREDAIRPLREGVRLMLENKNQQLREAGIRLYDNVALQDLAISKNCSDVTITLRVFEKGKQNWLQSKKLLPGSLLILSSDNFKSMDFFLVCDRNSQEMARTSKYYHYAEITVQLLHNQEYDLPDSHQDSSSKDGNSSSDSDDDYYFYNVQQKYLKQRQKEARRLQREKARIERNSSPVLKYFKLFKSFSLKMIESTAYFESYSHVLRKIKSMDKWQILPMHQYLTGIEKQKIKLPKVFQDVDAKKSKEFMNSIALSMNKANFDKNQQEALETCMYNELAIIQGPPGTGKTYVGEHFVRILLETKEYWRNDKGPILLVCYTNHALDQFLNLIKKYSTNFRAYSDLIRDLEKLESQIKQKNSDVQLIDLGIMNSMSKQSETLKYPKIKNCIQMERKFKAKQVQINEHLMFRHGDSDDDEDFEEFQQTQIGWRSYQTSQLSALQQLQQTIKTQEERAQAQNNQQLKVHKYEEEQQFQQNQRPIFNASGLSQIQTQMGSNNYVRSDQAQNTARVYPLTNKYLQDLLQDNATNFSTQSFILFIRILSKLLQDNQIKQTELNIISQIIISSRFFQKLGTDYVQEVINTKQSHHFQQRLDEITIILDVIDRLADKFRTLIGKLPIPSFSQLIRVDIEVAQQGISLAYQYDRQVVILQEKVLKLDQKRIQIMQANNEEKQKSEQARQYQQMSRFNKEEDYKMQPPDDFQNIDVVPSTFELMTESTPFLRAMPQNGVFKDSHDYLDVVYRLLREDAIRPLREGVRLMLENKNQQLREAGIRLYDNVALQDLAISKNCSDVTITLRVFEKGKQNWLQSKKLLPGSLLILSSDNFKSMDFFLVCDRNSQEMARTSKYYHYAEITVQLLHNQEYDLPDSHQDSSSKDGNSSSDSDDDYYFYNVQQKYLKQRQKEARRLQREKARIERNSSPVLKYFKLFKSFSLKMIESTAYFESYSHVLRKIKSMDKWQILPMQQYLTGIQKQNIKLPKVFQDLLVDKKKRDNFINTIAMSINQPNFDENQREALKTCMFSELAIIQGPPGTGKTYVGEHFVRILLETKEYWRKDKGPILLVCYTNHALDQFLNLIKKYTTNFVRIGGRCKDENLMQYSVQQYIKDKNVKYQQAYTELIRDLEFLQRQIKSKNSDVQLIDLGIMNSMSNQSETLKFMNNVKTEFNHKITEKLKTALPGKYNEGYLNQSQQQFKKLQYKEPDIAVIFWLGIININKYIRELIERIKSGELDEDDDYIQYNEHDLGQREEDYDEDRNITDSNDPLQGKLKNLTQLYSIHNQSEFYNGCINFEQCIQKGKQQGSLQWNERSNENLFGLGIERRWQYNNYFAGNQDLNKFDDLENLIRIYRMKFQQKKELQSIVYATALNQADVVAMTTTGCAKNSELLKDVNFPIVIVEEAAEVFEGHILTALNERTEHLVLIGDHMQLRPSPAVYQLEKDYNLSMSMFERLVKSEFKYTTLTNQRRMRPEISQLVKFLYPKLTDDARVHSYPDIRGIEKNLFFMTHSQQEASDDNIQSKYNDYEANMIIKFTNYLIKQNYQSTQITILSLYQAQSFHIKNKLKQMFNDKDPINKVKVVTVDNFQGEENDIIILSLVRSNSQNNIGYLKVSNRVCVALSRAKHGMYIFGNSQCLIKQKGFDEQGNLWIEVLKYLSKNKYYGDTLNLCCRNHKTITPVKKAEDFDKVAQGGCNLICDIEMSCGHRCTSVCHNYQVNTKDPTGHDSVKCMEQCQRNHPCGHRCQYKCHECKIYYQPCKYQVIVTMPDCNHVNQINCSEVGRARCKVQCEKIKYCGHRCLSACSFDCRNEKCRQLIPKTLPNCGHQIEVKCSVSYDKLKKLFTSGCYVNCGKLLECGHTCLKACGTCSLQYFHGLCDKVCSRNLICGHACNDKCTKDCSQCMKICDMECKHKKCLKRCYEYCDHCEQKCQNGCTHQKCKNKCDEPCTIAPCPRACPILLECGHNCIGLCGDECPSICRECQPDHQAFDNFEDDYQSKFVQIDCGHLFESTYLDSLFKKNQLQEKGIFQIRFIECPRCNVPIKKCTRYYTYNQRIFQNLRTIKNNFIGITDKRFILESLYNEILRELTFISDYDCRRDLDKIMQEWLEVFKTQKQHYILLISLERKLHLISFMISFAKTFKKEWYYNNEDGQLQIEPVRKILEQDAQMAFQLIKQKKFIVTANEFLRYESLAKNYDETKDLKHLYSKIPQQFGLFSEKWFSCKKNHLFAVGNFDGSKEYLKCPKCQQAKIEAITSGQ</sequence>
<dbReference type="PANTHER" id="PTHR10887:SF341">
    <property type="entry name" value="NFX1-TYPE ZINC FINGER-CONTAINING PROTEIN 1"/>
    <property type="match status" value="1"/>
</dbReference>
<evidence type="ECO:0000256" key="1">
    <source>
        <dbReference type="ARBA" id="ARBA00022723"/>
    </source>
</evidence>
<evidence type="ECO:0000256" key="4">
    <source>
        <dbReference type="ARBA" id="ARBA00022833"/>
    </source>
</evidence>
<dbReference type="Proteomes" id="UP000039865">
    <property type="component" value="Unassembled WGS sequence"/>
</dbReference>
<evidence type="ECO:0000256" key="2">
    <source>
        <dbReference type="ARBA" id="ARBA00022737"/>
    </source>
</evidence>
<dbReference type="InterPro" id="IPR041677">
    <property type="entry name" value="DNA2/NAM7_AAA_11"/>
</dbReference>
<dbReference type="InterPro" id="IPR027417">
    <property type="entry name" value="P-loop_NTPase"/>
</dbReference>
<feature type="domain" description="NF-X1-type" evidence="7">
    <location>
        <begin position="2231"/>
        <end position="2248"/>
    </location>
</feature>
<dbReference type="GO" id="GO:0031380">
    <property type="term" value="C:nuclear RNA-directed RNA polymerase complex"/>
    <property type="evidence" value="ECO:0007669"/>
    <property type="project" value="TreeGrafter"/>
</dbReference>
<dbReference type="GO" id="GO:0008270">
    <property type="term" value="F:zinc ion binding"/>
    <property type="evidence" value="ECO:0007669"/>
    <property type="project" value="UniProtKB-KW"/>
</dbReference>
<proteinExistence type="predicted"/>
<dbReference type="PANTHER" id="PTHR10887">
    <property type="entry name" value="DNA2/NAM7 HELICASE FAMILY"/>
    <property type="match status" value="1"/>
</dbReference>
<feature type="coiled-coil region" evidence="5">
    <location>
        <begin position="1001"/>
        <end position="1035"/>
    </location>
</feature>
<dbReference type="GO" id="GO:0031048">
    <property type="term" value="P:regulatory ncRNA-mediated heterochromatin formation"/>
    <property type="evidence" value="ECO:0007669"/>
    <property type="project" value="TreeGrafter"/>
</dbReference>
<dbReference type="Pfam" id="PF13086">
    <property type="entry name" value="AAA_11"/>
    <property type="match status" value="3"/>
</dbReference>
<feature type="domain" description="NF-X1-type" evidence="7">
    <location>
        <begin position="2306"/>
        <end position="2324"/>
    </location>
</feature>
<keyword evidence="1" id="KW-0479">Metal-binding</keyword>
<feature type="domain" description="NF-X1-type" evidence="7">
    <location>
        <begin position="2049"/>
        <end position="2077"/>
    </location>
</feature>
<feature type="region of interest" description="Disordered" evidence="6">
    <location>
        <begin position="1592"/>
        <end position="1612"/>
    </location>
</feature>
<dbReference type="InterPro" id="IPR041679">
    <property type="entry name" value="DNA2/NAM7-like_C"/>
</dbReference>
<dbReference type="EMBL" id="CCKQ01007431">
    <property type="protein sequence ID" value="CDW78789.1"/>
    <property type="molecule type" value="Genomic_DNA"/>
</dbReference>
<accession>A0A078A985</accession>
<organism evidence="8 9">
    <name type="scientific">Stylonychia lemnae</name>
    <name type="common">Ciliate</name>
    <dbReference type="NCBI Taxonomy" id="5949"/>
    <lineage>
        <taxon>Eukaryota</taxon>
        <taxon>Sar</taxon>
        <taxon>Alveolata</taxon>
        <taxon>Ciliophora</taxon>
        <taxon>Intramacronucleata</taxon>
        <taxon>Spirotrichea</taxon>
        <taxon>Stichotrichia</taxon>
        <taxon>Sporadotrichida</taxon>
        <taxon>Oxytrichidae</taxon>
        <taxon>Stylonychinae</taxon>
        <taxon>Stylonychia</taxon>
    </lineage>
</organism>